<accession>G3GZ10</accession>
<dbReference type="AlphaFoldDB" id="G3GZ10"/>
<dbReference type="InParanoid" id="G3GZ10"/>
<dbReference type="EMBL" id="JH000071">
    <property type="protein sequence ID" value="EGV98214.1"/>
    <property type="molecule type" value="Genomic_DNA"/>
</dbReference>
<reference evidence="2" key="1">
    <citation type="journal article" date="2011" name="Nat. Biotechnol.">
        <title>The genomic sequence of the Chinese hamster ovary (CHO)-K1 cell line.</title>
        <authorList>
            <person name="Xu X."/>
            <person name="Nagarajan H."/>
            <person name="Lewis N.E."/>
            <person name="Pan S."/>
            <person name="Cai Z."/>
            <person name="Liu X."/>
            <person name="Chen W."/>
            <person name="Xie M."/>
            <person name="Wang W."/>
            <person name="Hammond S."/>
            <person name="Andersen M.R."/>
            <person name="Neff N."/>
            <person name="Passarelli B."/>
            <person name="Koh W."/>
            <person name="Fan H.C."/>
            <person name="Wang J."/>
            <person name="Gui Y."/>
            <person name="Lee K.H."/>
            <person name="Betenbaugh M.J."/>
            <person name="Quake S.R."/>
            <person name="Famili I."/>
            <person name="Palsson B.O."/>
            <person name="Wang J."/>
        </authorList>
    </citation>
    <scope>NUCLEOTIDE SEQUENCE [LARGE SCALE GENOMIC DNA]</scope>
    <source>
        <strain evidence="2">CHO K1 cell line</strain>
    </source>
</reference>
<evidence type="ECO:0000313" key="1">
    <source>
        <dbReference type="EMBL" id="EGV98214.1"/>
    </source>
</evidence>
<organism evidence="1 2">
    <name type="scientific">Cricetulus griseus</name>
    <name type="common">Chinese hamster</name>
    <name type="synonym">Cricetulus barabensis griseus</name>
    <dbReference type="NCBI Taxonomy" id="10029"/>
    <lineage>
        <taxon>Eukaryota</taxon>
        <taxon>Metazoa</taxon>
        <taxon>Chordata</taxon>
        <taxon>Craniata</taxon>
        <taxon>Vertebrata</taxon>
        <taxon>Euteleostomi</taxon>
        <taxon>Mammalia</taxon>
        <taxon>Eutheria</taxon>
        <taxon>Euarchontoglires</taxon>
        <taxon>Glires</taxon>
        <taxon>Rodentia</taxon>
        <taxon>Myomorpha</taxon>
        <taxon>Muroidea</taxon>
        <taxon>Cricetidae</taxon>
        <taxon>Cricetinae</taxon>
        <taxon>Cricetulus</taxon>
    </lineage>
</organism>
<evidence type="ECO:0000313" key="2">
    <source>
        <dbReference type="Proteomes" id="UP000001075"/>
    </source>
</evidence>
<gene>
    <name evidence="1" type="ORF">I79_003061</name>
</gene>
<sequence>MNVSDLNTTATVDLTKQTQCQETGAFSSCRISGEGWKFPHKNFQIKYKRMLLKERKI</sequence>
<dbReference type="Proteomes" id="UP000001075">
    <property type="component" value="Unassembled WGS sequence"/>
</dbReference>
<proteinExistence type="predicted"/>
<protein>
    <submittedName>
        <fullName evidence="1">Uncharacterized protein</fullName>
    </submittedName>
</protein>
<name>G3GZ10_CRIGR</name>